<organism evidence="7 9">
    <name type="scientific">Treponema phagedenis</name>
    <dbReference type="NCBI Taxonomy" id="162"/>
    <lineage>
        <taxon>Bacteria</taxon>
        <taxon>Pseudomonadati</taxon>
        <taxon>Spirochaetota</taxon>
        <taxon>Spirochaetia</taxon>
        <taxon>Spirochaetales</taxon>
        <taxon>Treponemataceae</taxon>
        <taxon>Treponema</taxon>
    </lineage>
</organism>
<gene>
    <name evidence="8" type="ORF">FUT82_06645</name>
    <name evidence="7" type="ORF">TPHV1_110063</name>
</gene>
<comment type="subcellular location">
    <subcellularLocation>
        <location evidence="1">Membrane</location>
    </subcellularLocation>
</comment>
<feature type="domain" description="Glycosyl transferase family 28 C-terminal" evidence="5">
    <location>
        <begin position="211"/>
        <end position="347"/>
    </location>
</feature>
<keyword evidence="9" id="KW-1185">Reference proteome</keyword>
<dbReference type="Pfam" id="PF04101">
    <property type="entry name" value="Glyco_tran_28_C"/>
    <property type="match status" value="1"/>
</dbReference>
<evidence type="ECO:0000259" key="6">
    <source>
        <dbReference type="Pfam" id="PF06925"/>
    </source>
</evidence>
<dbReference type="GO" id="GO:0009247">
    <property type="term" value="P:glycolipid biosynthetic process"/>
    <property type="evidence" value="ECO:0007669"/>
    <property type="project" value="InterPro"/>
</dbReference>
<evidence type="ECO:0000313" key="10">
    <source>
        <dbReference type="Proteomes" id="UP000323594"/>
    </source>
</evidence>
<sequence length="377" mass="43463">MEQRIAFFYLRTGGGHVSGATALLQKIEQTYPDDCVCIKQDGFDDVIPPIRFFFEKGYSLSSNYFELGFVFFYQLTSNPFVLRLSEAIIKSFISPYLRSFLRKEKITKVVCLHEILIPLLRKAIDVVNPRIPLISIVMDPFTAHPIWFYEKQTELIVFSEKIRQEAIRRGFSPDRVYRFPLILSEKFDKPYTEQQKNEVRERLQIPKNAKVVLIAGGGEGLKKAIPIVKAFIKNNFQHHLLIVCGKNKILKANLERLVSKTKNTNIKIFGFISFMPDLINISDCVIGKSGPATIMEVLSVRKPLIISSYVRGQELGNMLYVCKHNVGWYLTKPKDIVNKTTEILSNASLRKDLQDRIKNLEIRNGLTEICEFIYHYE</sequence>
<dbReference type="InterPro" id="IPR050519">
    <property type="entry name" value="Glycosyltransf_28_UgtP"/>
</dbReference>
<dbReference type="InterPro" id="IPR007235">
    <property type="entry name" value="Glyco_trans_28_C"/>
</dbReference>
<evidence type="ECO:0000313" key="8">
    <source>
        <dbReference type="EMBL" id="QEJ97706.1"/>
    </source>
</evidence>
<dbReference type="Proteomes" id="UP000042527">
    <property type="component" value="Unassembled WGS sequence"/>
</dbReference>
<protein>
    <submittedName>
        <fullName evidence="7 8">Glycosyltransferase</fullName>
    </submittedName>
</protein>
<dbReference type="GO" id="GO:0016020">
    <property type="term" value="C:membrane"/>
    <property type="evidence" value="ECO:0007669"/>
    <property type="project" value="UniProtKB-SubCell"/>
</dbReference>
<reference evidence="7" key="2">
    <citation type="submission" date="2015-01" db="EMBL/GenBank/DDBJ databases">
        <authorList>
            <person name="Xiang T."/>
            <person name="Song Y."/>
            <person name="Huang L."/>
            <person name="Wang B."/>
            <person name="Wu P."/>
        </authorList>
    </citation>
    <scope>NUCLEOTIDE SEQUENCE [LARGE SCALE GENOMIC DNA]</scope>
    <source>
        <strain evidence="7">V1</strain>
    </source>
</reference>
<dbReference type="Gene3D" id="3.40.50.2000">
    <property type="entry name" value="Glycogen Phosphorylase B"/>
    <property type="match status" value="1"/>
</dbReference>
<name>A0A0B7GTH7_TREPH</name>
<dbReference type="SUPFAM" id="SSF53756">
    <property type="entry name" value="UDP-Glycosyltransferase/glycogen phosphorylase"/>
    <property type="match status" value="1"/>
</dbReference>
<evidence type="ECO:0000256" key="4">
    <source>
        <dbReference type="ARBA" id="ARBA00022679"/>
    </source>
</evidence>
<dbReference type="RefSeq" id="WP_024753371.1">
    <property type="nucleotide sequence ID" value="NZ_CDNC01000003.1"/>
</dbReference>
<dbReference type="PANTHER" id="PTHR43025">
    <property type="entry name" value="MONOGALACTOSYLDIACYLGLYCEROL SYNTHASE"/>
    <property type="match status" value="1"/>
</dbReference>
<evidence type="ECO:0000256" key="2">
    <source>
        <dbReference type="ARBA" id="ARBA00006962"/>
    </source>
</evidence>
<dbReference type="EMBL" id="CDNC01000003">
    <property type="protein sequence ID" value="CEM60837.1"/>
    <property type="molecule type" value="Genomic_DNA"/>
</dbReference>
<evidence type="ECO:0000313" key="7">
    <source>
        <dbReference type="EMBL" id="CEM60837.1"/>
    </source>
</evidence>
<accession>A0A0B7GTH7</accession>
<reference evidence="8 10" key="3">
    <citation type="submission" date="2019-08" db="EMBL/GenBank/DDBJ databases">
        <authorList>
            <person name="Kuhnert P."/>
        </authorList>
    </citation>
    <scope>NUCLEOTIDE SEQUENCE [LARGE SCALE GENOMIC DNA]</scope>
    <source>
        <strain evidence="8 10">B36.5</strain>
    </source>
</reference>
<evidence type="ECO:0000256" key="3">
    <source>
        <dbReference type="ARBA" id="ARBA00022676"/>
    </source>
</evidence>
<dbReference type="GO" id="GO:0016758">
    <property type="term" value="F:hexosyltransferase activity"/>
    <property type="evidence" value="ECO:0007669"/>
    <property type="project" value="InterPro"/>
</dbReference>
<dbReference type="AlphaFoldDB" id="A0A0B7GTH7"/>
<keyword evidence="4 7" id="KW-0808">Transferase</keyword>
<keyword evidence="3" id="KW-0328">Glycosyltransferase</keyword>
<dbReference type="InterPro" id="IPR009695">
    <property type="entry name" value="Diacylglyc_glucosyltr_N"/>
</dbReference>
<dbReference type="EMBL" id="CP042817">
    <property type="protein sequence ID" value="QEJ97706.1"/>
    <property type="molecule type" value="Genomic_DNA"/>
</dbReference>
<dbReference type="Proteomes" id="UP000323594">
    <property type="component" value="Chromosome"/>
</dbReference>
<evidence type="ECO:0000256" key="1">
    <source>
        <dbReference type="ARBA" id="ARBA00004370"/>
    </source>
</evidence>
<reference evidence="9" key="1">
    <citation type="submission" date="2015-01" db="EMBL/GenBank/DDBJ databases">
        <authorList>
            <person name="Manzoor Shahid"/>
            <person name="Zubair Saima"/>
        </authorList>
    </citation>
    <scope>NUCLEOTIDE SEQUENCE [LARGE SCALE GENOMIC DNA]</scope>
    <source>
        <strain evidence="9">V1</strain>
    </source>
</reference>
<proteinExistence type="inferred from homology"/>
<evidence type="ECO:0000259" key="5">
    <source>
        <dbReference type="Pfam" id="PF04101"/>
    </source>
</evidence>
<feature type="domain" description="Diacylglycerol glucosyltransferase N-terminal" evidence="6">
    <location>
        <begin position="16"/>
        <end position="179"/>
    </location>
</feature>
<dbReference type="OrthoDB" id="356668at2"/>
<comment type="similarity">
    <text evidence="2">Belongs to the glycosyltransferase 28 family.</text>
</comment>
<evidence type="ECO:0000313" key="9">
    <source>
        <dbReference type="Proteomes" id="UP000042527"/>
    </source>
</evidence>
<dbReference type="Pfam" id="PF06925">
    <property type="entry name" value="MGDG_synth"/>
    <property type="match status" value="1"/>
</dbReference>
<dbReference type="GeneID" id="57752813"/>
<dbReference type="PANTHER" id="PTHR43025:SF3">
    <property type="entry name" value="MONOGALACTOSYLDIACYLGLYCEROL SYNTHASE 1, CHLOROPLASTIC"/>
    <property type="match status" value="1"/>
</dbReference>